<evidence type="ECO:0000256" key="1">
    <source>
        <dbReference type="SAM" id="Coils"/>
    </source>
</evidence>
<feature type="coiled-coil region" evidence="1">
    <location>
        <begin position="390"/>
        <end position="464"/>
    </location>
</feature>
<dbReference type="OrthoDB" id="66964at2759"/>
<feature type="region of interest" description="Disordered" evidence="2">
    <location>
        <begin position="53"/>
        <end position="116"/>
    </location>
</feature>
<protein>
    <submittedName>
        <fullName evidence="3">Uncharacterized protein</fullName>
    </submittedName>
</protein>
<name>V9CZZ0_9EURO</name>
<dbReference type="Proteomes" id="UP000030678">
    <property type="component" value="Unassembled WGS sequence"/>
</dbReference>
<organism evidence="3 4">
    <name type="scientific">Cladophialophora carrionii CBS 160.54</name>
    <dbReference type="NCBI Taxonomy" id="1279043"/>
    <lineage>
        <taxon>Eukaryota</taxon>
        <taxon>Fungi</taxon>
        <taxon>Dikarya</taxon>
        <taxon>Ascomycota</taxon>
        <taxon>Pezizomycotina</taxon>
        <taxon>Eurotiomycetes</taxon>
        <taxon>Chaetothyriomycetidae</taxon>
        <taxon>Chaetothyriales</taxon>
        <taxon>Herpotrichiellaceae</taxon>
        <taxon>Cladophialophora</taxon>
    </lineage>
</organism>
<gene>
    <name evidence="3" type="ORF">G647_08258</name>
</gene>
<reference evidence="3 4" key="1">
    <citation type="submission" date="2013-03" db="EMBL/GenBank/DDBJ databases">
        <title>The Genome Sequence of Cladophialophora carrionii CBS 160.54.</title>
        <authorList>
            <consortium name="The Broad Institute Genomics Platform"/>
            <person name="Cuomo C."/>
            <person name="de Hoog S."/>
            <person name="Gorbushina A."/>
            <person name="Walker B."/>
            <person name="Young S.K."/>
            <person name="Zeng Q."/>
            <person name="Gargeya S."/>
            <person name="Fitzgerald M."/>
            <person name="Haas B."/>
            <person name="Abouelleil A."/>
            <person name="Allen A.W."/>
            <person name="Alvarado L."/>
            <person name="Arachchi H.M."/>
            <person name="Berlin A.M."/>
            <person name="Chapman S.B."/>
            <person name="Gainer-Dewar J."/>
            <person name="Goldberg J."/>
            <person name="Griggs A."/>
            <person name="Gujja S."/>
            <person name="Hansen M."/>
            <person name="Howarth C."/>
            <person name="Imamovic A."/>
            <person name="Ireland A."/>
            <person name="Larimer J."/>
            <person name="McCowan C."/>
            <person name="Murphy C."/>
            <person name="Pearson M."/>
            <person name="Poon T.W."/>
            <person name="Priest M."/>
            <person name="Roberts A."/>
            <person name="Saif S."/>
            <person name="Shea T."/>
            <person name="Sisk P."/>
            <person name="Sykes S."/>
            <person name="Wortman J."/>
            <person name="Nusbaum C."/>
            <person name="Birren B."/>
        </authorList>
    </citation>
    <scope>NUCLEOTIDE SEQUENCE [LARGE SCALE GENOMIC DNA]</scope>
    <source>
        <strain evidence="3 4">CBS 160.54</strain>
    </source>
</reference>
<dbReference type="HOGENOM" id="CLU_039528_0_0_1"/>
<dbReference type="AlphaFoldDB" id="V9CZZ0"/>
<dbReference type="VEuPathDB" id="FungiDB:G647_08258"/>
<feature type="compositionally biased region" description="Basic and acidic residues" evidence="2">
    <location>
        <begin position="53"/>
        <end position="83"/>
    </location>
</feature>
<evidence type="ECO:0000313" key="4">
    <source>
        <dbReference type="Proteomes" id="UP000030678"/>
    </source>
</evidence>
<dbReference type="GeneID" id="19986751"/>
<proteinExistence type="predicted"/>
<dbReference type="RefSeq" id="XP_008730792.1">
    <property type="nucleotide sequence ID" value="XM_008732570.1"/>
</dbReference>
<dbReference type="EMBL" id="KB822708">
    <property type="protein sequence ID" value="ETI20224.1"/>
    <property type="molecule type" value="Genomic_DNA"/>
</dbReference>
<accession>V9CZZ0</accession>
<evidence type="ECO:0000256" key="2">
    <source>
        <dbReference type="SAM" id="MobiDB-lite"/>
    </source>
</evidence>
<sequence length="468" mass="51445">MIPIIPAQDLEAYPSFATTWAHVTAELLETDGSSRRANEGRARARSWEGSVRGWHDFVPGREGGDGDGHRDRDRDRDGRREYGQQEEQAGEGDGSGETPSHAVHGGEENSSSPAGLEELFRAERVRRMKDGILREILSEVPYLDEDEGVVEGSRSSERSSRITVSIPLGTRLEEHQGIRNTDAGDEAVEHPSVAPYGQSKGGLPPRLPPRLRDLVLIISASVDGAGLDGQSGAAGQEEDLLSEDINLFRANILHIAEVVSLRVIAVESSLTAFADLALEREVDSRMGLSSLSSSLQVQVEKLNALRTNALPSSLARLASTLHSLRTLQRTLLHLQLTFLEKSKHGVLSRYNAARIVFLSTVAQTMALKTQVLVLEARREVVTSPETKQKMDLARARYQQMETEEREMDERIKTLEEVVGEYEGLDTGGRGAAGGEIMAKLGRRYGEIEAELETVKRDIEMLERGKGLK</sequence>
<evidence type="ECO:0000313" key="3">
    <source>
        <dbReference type="EMBL" id="ETI20224.1"/>
    </source>
</evidence>
<keyword evidence="1" id="KW-0175">Coiled coil</keyword>